<dbReference type="InterPro" id="IPR010572">
    <property type="entry name" value="Tail_dom"/>
</dbReference>
<dbReference type="InterPro" id="IPR044051">
    <property type="entry name" value="Prophage_tail_N"/>
</dbReference>
<dbReference type="RefSeq" id="WP_278674592.1">
    <property type="nucleotide sequence ID" value="NZ_DYVT01000032.1"/>
</dbReference>
<dbReference type="Proteomes" id="UP000706163">
    <property type="component" value="Unassembled WGS sequence"/>
</dbReference>
<dbReference type="Gene3D" id="6.20.110.10">
    <property type="match status" value="1"/>
</dbReference>
<evidence type="ECO:0000259" key="1">
    <source>
        <dbReference type="Pfam" id="PF06605"/>
    </source>
</evidence>
<sequence>MENYDIIVTDFNNKMSELLLDFAYDTFVYEYERNNSRQISFTAYKTSKNADVFNMLQNESYIDYQGQRYVIKDAVANYDGLMHTKEVTAFHIMYEFQNHFVSKDITTEELNDEVDEEDTNNVMTLHQYLETIFKDNVLGYTYKINGDFPEAKVVEEIGDKNGIEHLIEGAEIFNYIYFANNKLINLYDFDSFYNESEKVVRYRFNNDEVKATVDTKDLKTFIKGYGKKKTKSETKNYQPLKPSDLSYNGTFIKEGTWRTEKIGASFSCTVNCKWGNEIIEMSFKKMSKGGNVKIEVDGEVLGIYKAYSRAATTETLLLKKNASKGKHTIKATFMGGIPNVDYKNSKPVMYVGTSKSSVINATAVLKGSEVYHTLAEYKSPNYKTFGHRQAPDIFDDKITDKQDLIERLKGELQDEPKIDLEINYIDREQIDENDAIWFIHEPLEYDTELKVVSLNRKHPLNPEPDKISFSNNNDDIIKIQNKITNQIKNVDNAIKKNAINNIYTPATGYVEGPIVGSVLIND</sequence>
<proteinExistence type="predicted"/>
<gene>
    <name evidence="3" type="ORF">K8V85_02780</name>
</gene>
<reference evidence="3" key="1">
    <citation type="journal article" date="2021" name="PeerJ">
        <title>Extensive microbial diversity within the chicken gut microbiome revealed by metagenomics and culture.</title>
        <authorList>
            <person name="Gilroy R."/>
            <person name="Ravi A."/>
            <person name="Getino M."/>
            <person name="Pursley I."/>
            <person name="Horton D.L."/>
            <person name="Alikhan N.F."/>
            <person name="Baker D."/>
            <person name="Gharbi K."/>
            <person name="Hall N."/>
            <person name="Watson M."/>
            <person name="Adriaenssens E.M."/>
            <person name="Foster-Nyarko E."/>
            <person name="Jarju S."/>
            <person name="Secka A."/>
            <person name="Antonio M."/>
            <person name="Oren A."/>
            <person name="Chaudhuri R.R."/>
            <person name="La Ragione R."/>
            <person name="Hildebrand F."/>
            <person name="Pallen M.J."/>
        </authorList>
    </citation>
    <scope>NUCLEOTIDE SEQUENCE</scope>
    <source>
        <strain evidence="3">CHK149-3286</strain>
    </source>
</reference>
<feature type="domain" description="Prophage endopeptidase tail N-terminal" evidence="2">
    <location>
        <begin position="6"/>
        <end position="91"/>
    </location>
</feature>
<accession>A0A921GXT9</accession>
<comment type="caution">
    <text evidence="3">The sequence shown here is derived from an EMBL/GenBank/DDBJ whole genome shotgun (WGS) entry which is preliminary data.</text>
</comment>
<evidence type="ECO:0000313" key="4">
    <source>
        <dbReference type="Proteomes" id="UP000706163"/>
    </source>
</evidence>
<dbReference type="AlphaFoldDB" id="A0A921GXT9"/>
<name>A0A921GXT9_9STAP</name>
<protein>
    <submittedName>
        <fullName evidence="3">Phage tail protein</fullName>
    </submittedName>
</protein>
<reference evidence="3" key="2">
    <citation type="submission" date="2021-09" db="EMBL/GenBank/DDBJ databases">
        <authorList>
            <person name="Gilroy R."/>
        </authorList>
    </citation>
    <scope>NUCLEOTIDE SEQUENCE</scope>
    <source>
        <strain evidence="3">CHK149-3286</strain>
    </source>
</reference>
<organism evidence="3 4">
    <name type="scientific">Staphylococcus kloosii</name>
    <dbReference type="NCBI Taxonomy" id="29384"/>
    <lineage>
        <taxon>Bacteria</taxon>
        <taxon>Bacillati</taxon>
        <taxon>Bacillota</taxon>
        <taxon>Bacilli</taxon>
        <taxon>Bacillales</taxon>
        <taxon>Staphylococcaceae</taxon>
        <taxon>Staphylococcus</taxon>
    </lineage>
</organism>
<feature type="domain" description="Tail spike" evidence="1">
    <location>
        <begin position="111"/>
        <end position="481"/>
    </location>
</feature>
<dbReference type="Pfam" id="PF18994">
    <property type="entry name" value="Prophage_tailD1"/>
    <property type="match status" value="1"/>
</dbReference>
<evidence type="ECO:0000259" key="2">
    <source>
        <dbReference type="Pfam" id="PF18994"/>
    </source>
</evidence>
<dbReference type="Pfam" id="PF06605">
    <property type="entry name" value="Prophage_tail"/>
    <property type="match status" value="1"/>
</dbReference>
<evidence type="ECO:0000313" key="3">
    <source>
        <dbReference type="EMBL" id="HJF67213.1"/>
    </source>
</evidence>
<dbReference type="EMBL" id="DYVT01000032">
    <property type="protein sequence ID" value="HJF67213.1"/>
    <property type="molecule type" value="Genomic_DNA"/>
</dbReference>
<dbReference type="Gene3D" id="3.55.50.40">
    <property type="match status" value="1"/>
</dbReference>